<keyword evidence="3" id="KW-1185">Reference proteome</keyword>
<dbReference type="STRING" id="35608.A0A2U1KPP7"/>
<feature type="region of interest" description="Disordered" evidence="1">
    <location>
        <begin position="149"/>
        <end position="173"/>
    </location>
</feature>
<sequence>MNEGFDNVSLRYLGGLWISVECQSVEACERFQNHDGVKSWFTSIIKASHKFVIKERVAWIDVEGIPLQAWTQKTFSKIASRWGELIYTVDAKGTNMYSVRLCIKTYVDTLIAESFKVNVRGCVTRVRAKEITGWVLEFLDDTSKVEVEGQGENGVALDGESKGEVSSWDDDMEDGVEESILRSSTPNDDLFELDELIKKSAFANAEANAKDDKSDPKFPPGFTPSGSQNQFVEEGIEKTENPGARDSINGEEVCLDEQIADRKNGSGSRTQSKVDGRGIVQEGIEKTVNSGSRDSINGEEVCLDEQVAGHSNGSGSRAQSKVDGMGIIQEGNAEYKSPNTTESAHENILLNGFSMLDKFNEVIEFGQAMGYAMKGCEKDLKRIIESMGGTGLKGGGISIFQ</sequence>
<dbReference type="Proteomes" id="UP000245207">
    <property type="component" value="Unassembled WGS sequence"/>
</dbReference>
<evidence type="ECO:0000313" key="3">
    <source>
        <dbReference type="Proteomes" id="UP000245207"/>
    </source>
</evidence>
<evidence type="ECO:0000256" key="1">
    <source>
        <dbReference type="SAM" id="MobiDB-lite"/>
    </source>
</evidence>
<protein>
    <recommendedName>
        <fullName evidence="4">DUF4283 domain-containing protein</fullName>
    </recommendedName>
</protein>
<organism evidence="2 3">
    <name type="scientific">Artemisia annua</name>
    <name type="common">Sweet wormwood</name>
    <dbReference type="NCBI Taxonomy" id="35608"/>
    <lineage>
        <taxon>Eukaryota</taxon>
        <taxon>Viridiplantae</taxon>
        <taxon>Streptophyta</taxon>
        <taxon>Embryophyta</taxon>
        <taxon>Tracheophyta</taxon>
        <taxon>Spermatophyta</taxon>
        <taxon>Magnoliopsida</taxon>
        <taxon>eudicotyledons</taxon>
        <taxon>Gunneridae</taxon>
        <taxon>Pentapetalae</taxon>
        <taxon>asterids</taxon>
        <taxon>campanulids</taxon>
        <taxon>Asterales</taxon>
        <taxon>Asteraceae</taxon>
        <taxon>Asteroideae</taxon>
        <taxon>Anthemideae</taxon>
        <taxon>Artemisiinae</taxon>
        <taxon>Artemisia</taxon>
    </lineage>
</organism>
<gene>
    <name evidence="2" type="ORF">CTI12_AA578630</name>
</gene>
<reference evidence="2 3" key="1">
    <citation type="journal article" date="2018" name="Mol. Plant">
        <title>The genome of Artemisia annua provides insight into the evolution of Asteraceae family and artemisinin biosynthesis.</title>
        <authorList>
            <person name="Shen Q."/>
            <person name="Zhang L."/>
            <person name="Liao Z."/>
            <person name="Wang S."/>
            <person name="Yan T."/>
            <person name="Shi P."/>
            <person name="Liu M."/>
            <person name="Fu X."/>
            <person name="Pan Q."/>
            <person name="Wang Y."/>
            <person name="Lv Z."/>
            <person name="Lu X."/>
            <person name="Zhang F."/>
            <person name="Jiang W."/>
            <person name="Ma Y."/>
            <person name="Chen M."/>
            <person name="Hao X."/>
            <person name="Li L."/>
            <person name="Tang Y."/>
            <person name="Lv G."/>
            <person name="Zhou Y."/>
            <person name="Sun X."/>
            <person name="Brodelius P.E."/>
            <person name="Rose J.K.C."/>
            <person name="Tang K."/>
        </authorList>
    </citation>
    <scope>NUCLEOTIDE SEQUENCE [LARGE SCALE GENOMIC DNA]</scope>
    <source>
        <strain evidence="3">cv. Huhao1</strain>
        <tissue evidence="2">Leaf</tissue>
    </source>
</reference>
<accession>A0A2U1KPP7</accession>
<feature type="region of interest" description="Disordered" evidence="1">
    <location>
        <begin position="207"/>
        <end position="230"/>
    </location>
</feature>
<dbReference type="EMBL" id="PKPP01015317">
    <property type="protein sequence ID" value="PWA38735.1"/>
    <property type="molecule type" value="Genomic_DNA"/>
</dbReference>
<evidence type="ECO:0008006" key="4">
    <source>
        <dbReference type="Google" id="ProtNLM"/>
    </source>
</evidence>
<name>A0A2U1KPP7_ARTAN</name>
<comment type="caution">
    <text evidence="2">The sequence shown here is derived from an EMBL/GenBank/DDBJ whole genome shotgun (WGS) entry which is preliminary data.</text>
</comment>
<dbReference type="AlphaFoldDB" id="A0A2U1KPP7"/>
<evidence type="ECO:0000313" key="2">
    <source>
        <dbReference type="EMBL" id="PWA38735.1"/>
    </source>
</evidence>
<proteinExistence type="predicted"/>